<dbReference type="SUPFAM" id="SSF82861">
    <property type="entry name" value="Mechanosensitive channel protein MscS (YggB), transmembrane region"/>
    <property type="match status" value="1"/>
</dbReference>
<comment type="similarity">
    <text evidence="2">Belongs to the MscS (TC 1.A.23) family.</text>
</comment>
<evidence type="ECO:0000256" key="3">
    <source>
        <dbReference type="ARBA" id="ARBA00022692"/>
    </source>
</evidence>
<evidence type="ECO:0000313" key="9">
    <source>
        <dbReference type="Proteomes" id="UP001143747"/>
    </source>
</evidence>
<feature type="transmembrane region" description="Helical" evidence="6">
    <location>
        <begin position="24"/>
        <end position="46"/>
    </location>
</feature>
<keyword evidence="4 6" id="KW-1133">Transmembrane helix</keyword>
<dbReference type="RefSeq" id="WP_274924304.1">
    <property type="nucleotide sequence ID" value="NZ_JAKELO010000002.1"/>
</dbReference>
<dbReference type="InterPro" id="IPR011014">
    <property type="entry name" value="MscS_channel_TM-2"/>
</dbReference>
<dbReference type="InterPro" id="IPR006685">
    <property type="entry name" value="MscS_channel_2nd"/>
</dbReference>
<dbReference type="GO" id="GO:0008381">
    <property type="term" value="F:mechanosensitive monoatomic ion channel activity"/>
    <property type="evidence" value="ECO:0007669"/>
    <property type="project" value="InterPro"/>
</dbReference>
<keyword evidence="9" id="KW-1185">Reference proteome</keyword>
<evidence type="ECO:0000256" key="4">
    <source>
        <dbReference type="ARBA" id="ARBA00022989"/>
    </source>
</evidence>
<evidence type="ECO:0000259" key="7">
    <source>
        <dbReference type="Pfam" id="PF00924"/>
    </source>
</evidence>
<dbReference type="AlphaFoldDB" id="A0A9Q4KP63"/>
<dbReference type="Gene3D" id="1.10.287.1260">
    <property type="match status" value="1"/>
</dbReference>
<dbReference type="InterPro" id="IPR045275">
    <property type="entry name" value="MscS_archaea/bacteria_type"/>
</dbReference>
<feature type="transmembrane region" description="Helical" evidence="6">
    <location>
        <begin position="58"/>
        <end position="80"/>
    </location>
</feature>
<dbReference type="Proteomes" id="UP001143747">
    <property type="component" value="Unassembled WGS sequence"/>
</dbReference>
<organism evidence="8 9">
    <name type="scientific">Methanogenium marinum</name>
    <dbReference type="NCBI Taxonomy" id="348610"/>
    <lineage>
        <taxon>Archaea</taxon>
        <taxon>Methanobacteriati</taxon>
        <taxon>Methanobacteriota</taxon>
        <taxon>Stenosarchaea group</taxon>
        <taxon>Methanomicrobia</taxon>
        <taxon>Methanomicrobiales</taxon>
        <taxon>Methanomicrobiaceae</taxon>
        <taxon>Methanogenium</taxon>
    </lineage>
</organism>
<evidence type="ECO:0000256" key="2">
    <source>
        <dbReference type="ARBA" id="ARBA00008017"/>
    </source>
</evidence>
<dbReference type="SUPFAM" id="SSF50182">
    <property type="entry name" value="Sm-like ribonucleoproteins"/>
    <property type="match status" value="1"/>
</dbReference>
<dbReference type="InterPro" id="IPR023408">
    <property type="entry name" value="MscS_beta-dom_sf"/>
</dbReference>
<name>A0A9Q4KP63_9EURY</name>
<comment type="subcellular location">
    <subcellularLocation>
        <location evidence="1">Membrane</location>
        <topology evidence="1">Multi-pass membrane protein</topology>
    </subcellularLocation>
</comment>
<dbReference type="Pfam" id="PF00924">
    <property type="entry name" value="MS_channel_2nd"/>
    <property type="match status" value="1"/>
</dbReference>
<dbReference type="Gene3D" id="2.30.30.60">
    <property type="match status" value="1"/>
</dbReference>
<protein>
    <submittedName>
        <fullName evidence="8">Mechanosensitive ion channel family protein</fullName>
    </submittedName>
</protein>
<proteinExistence type="inferred from homology"/>
<dbReference type="EMBL" id="JAKELO010000002">
    <property type="protein sequence ID" value="MDE4907655.1"/>
    <property type="molecule type" value="Genomic_DNA"/>
</dbReference>
<sequence length="279" mass="30743">MAEINVTSATESSLIPSIVPDLDAVISVVLILVVAYLIVKVADILLRKISEKAGRYRITVTMVIPLLKIIVYVSAVYFILKVFFDPGLTELALFSGLFGAAIGFGLKDIFADIVGGVVIAFERPYQIGDKIEVSGTYGEVTDIGLRATRVVTPDDSVVSIPNYAIFQEPTASQNAGKTEMMVIIDIYIDPRSDAGTAMSILKDALITSKYVYISPKRPYTVLLQDYPFYRRIRGKAYVNDLRSEFEFGSEVTRRAWVELTRQGILPPPPAHVPGEVTEK</sequence>
<feature type="domain" description="Mechanosensitive ion channel MscS" evidence="7">
    <location>
        <begin position="108"/>
        <end position="168"/>
    </location>
</feature>
<evidence type="ECO:0000256" key="5">
    <source>
        <dbReference type="ARBA" id="ARBA00023136"/>
    </source>
</evidence>
<reference evidence="8" key="1">
    <citation type="submission" date="2022-01" db="EMBL/GenBank/DDBJ databases">
        <title>Draft genome of Methanogenium marinum DSM 15558.</title>
        <authorList>
            <person name="Chen S.-C."/>
            <person name="You Y.-T."/>
        </authorList>
    </citation>
    <scope>NUCLEOTIDE SEQUENCE</scope>
    <source>
        <strain evidence="8">DSM 15558</strain>
    </source>
</reference>
<gene>
    <name evidence="8" type="ORF">L0665_03390</name>
</gene>
<evidence type="ECO:0000256" key="6">
    <source>
        <dbReference type="SAM" id="Phobius"/>
    </source>
</evidence>
<comment type="caution">
    <text evidence="8">The sequence shown here is derived from an EMBL/GenBank/DDBJ whole genome shotgun (WGS) entry which is preliminary data.</text>
</comment>
<dbReference type="PANTHER" id="PTHR30221:SF1">
    <property type="entry name" value="SMALL-CONDUCTANCE MECHANOSENSITIVE CHANNEL"/>
    <property type="match status" value="1"/>
</dbReference>
<dbReference type="InterPro" id="IPR010920">
    <property type="entry name" value="LSM_dom_sf"/>
</dbReference>
<evidence type="ECO:0000313" key="8">
    <source>
        <dbReference type="EMBL" id="MDE4907655.1"/>
    </source>
</evidence>
<accession>A0A9Q4KP63</accession>
<dbReference type="GO" id="GO:0016020">
    <property type="term" value="C:membrane"/>
    <property type="evidence" value="ECO:0007669"/>
    <property type="project" value="UniProtKB-SubCell"/>
</dbReference>
<evidence type="ECO:0000256" key="1">
    <source>
        <dbReference type="ARBA" id="ARBA00004141"/>
    </source>
</evidence>
<keyword evidence="3 6" id="KW-0812">Transmembrane</keyword>
<dbReference type="PANTHER" id="PTHR30221">
    <property type="entry name" value="SMALL-CONDUCTANCE MECHANOSENSITIVE CHANNEL"/>
    <property type="match status" value="1"/>
</dbReference>
<keyword evidence="5 6" id="KW-0472">Membrane</keyword>